<keyword evidence="2" id="KW-1185">Reference proteome</keyword>
<name>A0ABP2KX16_9BACE</name>
<reference evidence="1 2" key="1">
    <citation type="submission" date="2011-02" db="EMBL/GenBank/DDBJ databases">
        <authorList>
            <person name="Weinstock G."/>
            <person name="Sodergren E."/>
            <person name="Clifton S."/>
            <person name="Fulton L."/>
            <person name="Fulton B."/>
            <person name="Courtney L."/>
            <person name="Fronick C."/>
            <person name="Harrison M."/>
            <person name="Strong C."/>
            <person name="Farmer C."/>
            <person name="Delahaunty K."/>
            <person name="Markovic C."/>
            <person name="Hall O."/>
            <person name="Minx P."/>
            <person name="Tomlinson C."/>
            <person name="Mitreva M."/>
            <person name="Hou S."/>
            <person name="Chen J."/>
            <person name="Wollam A."/>
            <person name="Pepin K.H."/>
            <person name="Johnson M."/>
            <person name="Bhonagiri V."/>
            <person name="Zhang X."/>
            <person name="Suruliraj S."/>
            <person name="Warren W."/>
            <person name="Chinwalla A."/>
            <person name="Mardis E.R."/>
            <person name="Wilson R.K."/>
        </authorList>
    </citation>
    <scope>NUCLEOTIDE SEQUENCE [LARGE SCALE GENOMIC DNA]</scope>
    <source>
        <strain evidence="1 2">YIT 12056</strain>
    </source>
</reference>
<comment type="caution">
    <text evidence="1">The sequence shown here is derived from an EMBL/GenBank/DDBJ whole genome shotgun (WGS) entry which is preliminary data.</text>
</comment>
<gene>
    <name evidence="1" type="ORF">HMPREF9445_00371</name>
</gene>
<sequence length="40" mass="4585">MDTKIGAFREIPINLWGKSSVWGKSLRYLCDVEKYGIVNP</sequence>
<dbReference type="Proteomes" id="UP000010321">
    <property type="component" value="Unassembled WGS sequence"/>
</dbReference>
<accession>A0ABP2KX16</accession>
<evidence type="ECO:0000313" key="2">
    <source>
        <dbReference type="Proteomes" id="UP000010321"/>
    </source>
</evidence>
<dbReference type="EMBL" id="AFBM01000005">
    <property type="protein sequence ID" value="EGF54417.1"/>
    <property type="molecule type" value="Genomic_DNA"/>
</dbReference>
<organism evidence="1 2">
    <name type="scientific">Bacteroides clarus YIT 12056</name>
    <dbReference type="NCBI Taxonomy" id="762984"/>
    <lineage>
        <taxon>Bacteria</taxon>
        <taxon>Pseudomonadati</taxon>
        <taxon>Bacteroidota</taxon>
        <taxon>Bacteroidia</taxon>
        <taxon>Bacteroidales</taxon>
        <taxon>Bacteroidaceae</taxon>
        <taxon>Bacteroides</taxon>
    </lineage>
</organism>
<protein>
    <submittedName>
        <fullName evidence="1">Uncharacterized protein</fullName>
    </submittedName>
</protein>
<evidence type="ECO:0000313" key="1">
    <source>
        <dbReference type="EMBL" id="EGF54417.1"/>
    </source>
</evidence>
<proteinExistence type="predicted"/>